<organism evidence="2 3">
    <name type="scientific">Paramaledivibacter caminithermalis (strain DSM 15212 / CIP 107654 / DViRD3)</name>
    <name type="common">Clostridium caminithermale</name>
    <dbReference type="NCBI Taxonomy" id="1121301"/>
    <lineage>
        <taxon>Bacteria</taxon>
        <taxon>Bacillati</taxon>
        <taxon>Bacillota</taxon>
        <taxon>Clostridia</taxon>
        <taxon>Peptostreptococcales</taxon>
        <taxon>Caminicellaceae</taxon>
        <taxon>Paramaledivibacter</taxon>
    </lineage>
</organism>
<dbReference type="InterPro" id="IPR002586">
    <property type="entry name" value="CobQ/CobB/MinD/ParA_Nub-bd_dom"/>
</dbReference>
<dbReference type="PANTHER" id="PTHR43063:SF1">
    <property type="entry name" value="4FE-4S CLUSTER CONTAINING PARA FAMILY ATPASE PROTEIN"/>
    <property type="match status" value="1"/>
</dbReference>
<dbReference type="RefSeq" id="WP_073152310.1">
    <property type="nucleotide sequence ID" value="NZ_FRAG01000055.1"/>
</dbReference>
<dbReference type="InterPro" id="IPR027417">
    <property type="entry name" value="P-loop_NTPase"/>
</dbReference>
<proteinExistence type="predicted"/>
<sequence length="276" mass="30171">MKISILSGKGGTGKTTVATNLAKTLGYMYVDCDVEEPNGFIFLKPKIIKDNEVKVLVPTIDYDKCTLCGKCVKACQFNAIANTGKDIMIFEKLCHSCGTCVLVCSQDAIVEKSRTIGKIDIGETAEIKCIRGLLTVGEPMAGPIISQIKGMIDDKDVLIDCAPGSSCNVVKAIIDTDYAILVTEPTKFGLHDLHIATQLVRKMGIPFGVIINRSDEYVNLITDYCKDNNITILGQIPFDKKIANLYSKGKLLVEDNEYRSMFLEIAQKLKGVVLCS</sequence>
<protein>
    <submittedName>
        <fullName evidence="2">MinD superfamily P-loop ATPase, contains an inserted ferredoxin domain</fullName>
    </submittedName>
</protein>
<dbReference type="Pfam" id="PF00037">
    <property type="entry name" value="Fer4"/>
    <property type="match status" value="2"/>
</dbReference>
<evidence type="ECO:0000313" key="2">
    <source>
        <dbReference type="EMBL" id="SHK40123.1"/>
    </source>
</evidence>
<dbReference type="Gene3D" id="3.30.70.20">
    <property type="match status" value="2"/>
</dbReference>
<dbReference type="OrthoDB" id="9778602at2"/>
<dbReference type="Gene3D" id="3.40.50.300">
    <property type="entry name" value="P-loop containing nucleotide triphosphate hydrolases"/>
    <property type="match status" value="2"/>
</dbReference>
<evidence type="ECO:0000259" key="1">
    <source>
        <dbReference type="PROSITE" id="PS51379"/>
    </source>
</evidence>
<dbReference type="Pfam" id="PF01656">
    <property type="entry name" value="CbiA"/>
    <property type="match status" value="1"/>
</dbReference>
<gene>
    <name evidence="2" type="ORF">SAMN02745912_03193</name>
</gene>
<dbReference type="PROSITE" id="PS51379">
    <property type="entry name" value="4FE4S_FER_2"/>
    <property type="match status" value="2"/>
</dbReference>
<dbReference type="EMBL" id="FRAG01000055">
    <property type="protein sequence ID" value="SHK40123.1"/>
    <property type="molecule type" value="Genomic_DNA"/>
</dbReference>
<dbReference type="Proteomes" id="UP000184465">
    <property type="component" value="Unassembled WGS sequence"/>
</dbReference>
<dbReference type="PANTHER" id="PTHR43063">
    <property type="entry name" value="4FE-4S CLUSTER CONTAINING PARA FAMILY ATPASE PROTEIN"/>
    <property type="match status" value="1"/>
</dbReference>
<dbReference type="SUPFAM" id="SSF54862">
    <property type="entry name" value="4Fe-4S ferredoxins"/>
    <property type="match status" value="1"/>
</dbReference>
<feature type="domain" description="4Fe-4S ferredoxin-type" evidence="1">
    <location>
        <begin position="87"/>
        <end position="114"/>
    </location>
</feature>
<dbReference type="InterPro" id="IPR017896">
    <property type="entry name" value="4Fe4S_Fe-S-bd"/>
</dbReference>
<name>A0A1M6S5V9_PARC5</name>
<feature type="domain" description="4Fe-4S ferredoxin-type" evidence="1">
    <location>
        <begin position="56"/>
        <end position="85"/>
    </location>
</feature>
<dbReference type="STRING" id="1121301.SAMN02745912_03193"/>
<keyword evidence="3" id="KW-1185">Reference proteome</keyword>
<evidence type="ECO:0000313" key="3">
    <source>
        <dbReference type="Proteomes" id="UP000184465"/>
    </source>
</evidence>
<reference evidence="2 3" key="1">
    <citation type="submission" date="2016-11" db="EMBL/GenBank/DDBJ databases">
        <authorList>
            <person name="Jaros S."/>
            <person name="Januszkiewicz K."/>
            <person name="Wedrychowicz H."/>
        </authorList>
    </citation>
    <scope>NUCLEOTIDE SEQUENCE [LARGE SCALE GENOMIC DNA]</scope>
    <source>
        <strain evidence="2 3">DSM 15212</strain>
    </source>
</reference>
<accession>A0A1M6S5V9</accession>
<dbReference type="AlphaFoldDB" id="A0A1M6S5V9"/>
<dbReference type="SUPFAM" id="SSF52540">
    <property type="entry name" value="P-loop containing nucleoside triphosphate hydrolases"/>
    <property type="match status" value="1"/>
</dbReference>